<dbReference type="Pfam" id="PF09397">
    <property type="entry name" value="FtsK_gamma"/>
    <property type="match status" value="1"/>
</dbReference>
<dbReference type="HOGENOM" id="CLU_001981_9_6_9"/>
<dbReference type="InterPro" id="IPR018541">
    <property type="entry name" value="Ftsk_gamma"/>
</dbReference>
<evidence type="ECO:0000256" key="4">
    <source>
        <dbReference type="ARBA" id="ARBA00022741"/>
    </source>
</evidence>
<dbReference type="PROSITE" id="PS50901">
    <property type="entry name" value="FTSK"/>
    <property type="match status" value="1"/>
</dbReference>
<dbReference type="SUPFAM" id="SSF46785">
    <property type="entry name" value="Winged helix' DNA-binding domain"/>
    <property type="match status" value="1"/>
</dbReference>
<feature type="domain" description="FtsK" evidence="12">
    <location>
        <begin position="417"/>
        <end position="615"/>
    </location>
</feature>
<dbReference type="RefSeq" id="WP_046316926.1">
    <property type="nucleotide sequence ID" value="NZ_JBHSZT010000010.1"/>
</dbReference>
<reference evidence="13 14" key="1">
    <citation type="submission" date="2015-01" db="EMBL/GenBank/DDBJ databases">
        <title>Comparative genomics of the lactic acid bacteria isolated from the honey bee gut.</title>
        <authorList>
            <person name="Ellegaard K.M."/>
            <person name="Tamarit D."/>
            <person name="Javelind E."/>
            <person name="Olofsson T."/>
            <person name="Andersson S.G."/>
            <person name="Vasquez A."/>
        </authorList>
    </citation>
    <scope>NUCLEOTIDE SEQUENCE [LARGE SCALE GENOMIC DNA]</scope>
    <source>
        <strain evidence="13 14">Bin4</strain>
    </source>
</reference>
<comment type="caution">
    <text evidence="13">The sequence shown here is derived from an EMBL/GenBank/DDBJ whole genome shotgun (WGS) entry which is preliminary data.</text>
</comment>
<dbReference type="PATRIC" id="fig|1218492.5.peg.1264"/>
<evidence type="ECO:0000256" key="6">
    <source>
        <dbReference type="ARBA" id="ARBA00022840"/>
    </source>
</evidence>
<keyword evidence="5" id="KW-0159">Chromosome partition</keyword>
<sequence length="758" mass="83924">MSTKRKRKSTKKTNKTTKKNKKYVLNFVGLVLVFISLFAGCKLGLAGRFLANVYRVFVGDSYLIVALLLALLGIFLFLFGRVPHIGWKRTLGLAFLIIGSLTIMHGMLFQQLNLKNDLIGVTWRLLMNEMHNNQVANSVGGGLIGAFCLVWERPLLSIQGTYLINGLITLSGFLMLCQVQWQQVVNFCRTLVSWLVRLLHLLHWPKFKKRSPSQRAKSLVAKQPKISPVKSDSVTADDDFTIEGPQPPVKSSTKSPKSSTPPSSLTSSEKAPITAKTSSDQEYQLPKIDLLTNVPPADQSQEYELIDYNRKKLKQTFDSFGVQVDVKKATLGPTVTKYEIQPAIGVKVSRIVNLADDLALALAAKDIRIEAPIPGKPYVGIEVPNQHASIVSFREVIEHEPAHPGEILTVPLGKDVYGQIAMCNLVKMPHLLIAGSTGSGKSVAINTIITGILMQARPSEVKMILIDPKMVELSVYNGIPHLLIPVVTDVKKATGALQKAVDEMERRYRLFEKTGHRKIEEYNTAVDQNNQDPDNPPMDRLPYIVVIVDELSDLMMAAGKDVETSIVRLSQKARAAGMHLIIATQRPSVDVITGLIKANIPSRMAFAVSSNIDSRTILDSTGAEKLLGRGDMLFLPLGASKPQRIQGAYISSQDVEQVVSFVSSQQAAEYDETMIPSDQPDAKQNQDPDDAYWQQAVELVIHEQRASVSMLQRRFAIGYNRAARLIDYMEERGLVGPARGSKPRKVLISRSEDDKQDD</sequence>
<evidence type="ECO:0000256" key="9">
    <source>
        <dbReference type="PROSITE-ProRule" id="PRU00289"/>
    </source>
</evidence>
<evidence type="ECO:0000259" key="12">
    <source>
        <dbReference type="PROSITE" id="PS50901"/>
    </source>
</evidence>
<dbReference type="GO" id="GO:0005524">
    <property type="term" value="F:ATP binding"/>
    <property type="evidence" value="ECO:0007669"/>
    <property type="project" value="UniProtKB-UniRule"/>
</dbReference>
<dbReference type="AlphaFoldDB" id="A0A0F4LQ49"/>
<evidence type="ECO:0000256" key="1">
    <source>
        <dbReference type="ARBA" id="ARBA00004141"/>
    </source>
</evidence>
<dbReference type="SUPFAM" id="SSF52540">
    <property type="entry name" value="P-loop containing nucleoside triphosphate hydrolases"/>
    <property type="match status" value="1"/>
</dbReference>
<dbReference type="InterPro" id="IPR027417">
    <property type="entry name" value="P-loop_NTPase"/>
</dbReference>
<feature type="transmembrane region" description="Helical" evidence="11">
    <location>
        <begin position="62"/>
        <end position="79"/>
    </location>
</feature>
<comment type="similarity">
    <text evidence="2">Belongs to the FtsK/SpoIIIE/SftA family.</text>
</comment>
<evidence type="ECO:0000256" key="11">
    <source>
        <dbReference type="SAM" id="Phobius"/>
    </source>
</evidence>
<dbReference type="STRING" id="1218492.JG30_11200"/>
<keyword evidence="11" id="KW-0812">Transmembrane</keyword>
<comment type="subunit">
    <text evidence="8">Homohexamer. Forms a ring that surrounds DNA.</text>
</comment>
<keyword evidence="11" id="KW-1133">Transmembrane helix</keyword>
<feature type="region of interest" description="Disordered" evidence="10">
    <location>
        <begin position="735"/>
        <end position="758"/>
    </location>
</feature>
<dbReference type="EMBL" id="JXJQ01000009">
    <property type="protein sequence ID" value="KJY60932.1"/>
    <property type="molecule type" value="Genomic_DNA"/>
</dbReference>
<evidence type="ECO:0000313" key="14">
    <source>
        <dbReference type="Proteomes" id="UP000033558"/>
    </source>
</evidence>
<organism evidence="13 14">
    <name type="scientific">Bombilactobacillus mellifer</name>
    <dbReference type="NCBI Taxonomy" id="1218492"/>
    <lineage>
        <taxon>Bacteria</taxon>
        <taxon>Bacillati</taxon>
        <taxon>Bacillota</taxon>
        <taxon>Bacilli</taxon>
        <taxon>Lactobacillales</taxon>
        <taxon>Lactobacillaceae</taxon>
        <taxon>Bombilactobacillus</taxon>
    </lineage>
</organism>
<dbReference type="InterPro" id="IPR003593">
    <property type="entry name" value="AAA+_ATPase"/>
</dbReference>
<evidence type="ECO:0000313" key="13">
    <source>
        <dbReference type="EMBL" id="KJY60932.1"/>
    </source>
</evidence>
<evidence type="ECO:0000256" key="5">
    <source>
        <dbReference type="ARBA" id="ARBA00022829"/>
    </source>
</evidence>
<dbReference type="Gene3D" id="1.10.10.10">
    <property type="entry name" value="Winged helix-like DNA-binding domain superfamily/Winged helix DNA-binding domain"/>
    <property type="match status" value="1"/>
</dbReference>
<evidence type="ECO:0000256" key="2">
    <source>
        <dbReference type="ARBA" id="ARBA00006474"/>
    </source>
</evidence>
<dbReference type="Proteomes" id="UP000033558">
    <property type="component" value="Unassembled WGS sequence"/>
</dbReference>
<dbReference type="Gene3D" id="3.30.980.40">
    <property type="match status" value="1"/>
</dbReference>
<evidence type="ECO:0000256" key="10">
    <source>
        <dbReference type="SAM" id="MobiDB-lite"/>
    </source>
</evidence>
<name>A0A0F4LQ49_9LACO</name>
<dbReference type="OrthoDB" id="9807790at2"/>
<dbReference type="InterPro" id="IPR036390">
    <property type="entry name" value="WH_DNA-bd_sf"/>
</dbReference>
<dbReference type="InterPro" id="IPR036388">
    <property type="entry name" value="WH-like_DNA-bd_sf"/>
</dbReference>
<dbReference type="PANTHER" id="PTHR22683">
    <property type="entry name" value="SPORULATION PROTEIN RELATED"/>
    <property type="match status" value="1"/>
</dbReference>
<dbReference type="InterPro" id="IPR002543">
    <property type="entry name" value="FtsK_dom"/>
</dbReference>
<proteinExistence type="inferred from homology"/>
<feature type="compositionally biased region" description="Low complexity" evidence="10">
    <location>
        <begin position="250"/>
        <end position="268"/>
    </location>
</feature>
<evidence type="ECO:0000256" key="3">
    <source>
        <dbReference type="ARBA" id="ARBA00020887"/>
    </source>
</evidence>
<dbReference type="Gene3D" id="3.40.50.300">
    <property type="entry name" value="P-loop containing nucleotide triphosphate hydrolases"/>
    <property type="match status" value="1"/>
</dbReference>
<dbReference type="Pfam" id="PF01580">
    <property type="entry name" value="FtsK_SpoIIIE"/>
    <property type="match status" value="1"/>
</dbReference>
<keyword evidence="13" id="KW-0131">Cell cycle</keyword>
<keyword evidence="6 9" id="KW-0067">ATP-binding</keyword>
<gene>
    <name evidence="13" type="primary">ftsK</name>
    <name evidence="13" type="ORF">JG30_11200</name>
</gene>
<dbReference type="Pfam" id="PF17854">
    <property type="entry name" value="FtsK_alpha"/>
    <property type="match status" value="1"/>
</dbReference>
<dbReference type="GO" id="GO:0016020">
    <property type="term" value="C:membrane"/>
    <property type="evidence" value="ECO:0007669"/>
    <property type="project" value="UniProtKB-SubCell"/>
</dbReference>
<comment type="subcellular location">
    <subcellularLocation>
        <location evidence="1">Membrane</location>
        <topology evidence="1">Multi-pass membrane protein</topology>
    </subcellularLocation>
</comment>
<dbReference type="GO" id="GO:0007059">
    <property type="term" value="P:chromosome segregation"/>
    <property type="evidence" value="ECO:0007669"/>
    <property type="project" value="UniProtKB-KW"/>
</dbReference>
<keyword evidence="11" id="KW-0472">Membrane</keyword>
<evidence type="ECO:0000256" key="8">
    <source>
        <dbReference type="ARBA" id="ARBA00025923"/>
    </source>
</evidence>
<protein>
    <recommendedName>
        <fullName evidence="3">DNA translocase FtsK</fullName>
    </recommendedName>
</protein>
<accession>A0A0F4LQ49</accession>
<dbReference type="InterPro" id="IPR050206">
    <property type="entry name" value="FtsK/SpoIIIE/SftA"/>
</dbReference>
<dbReference type="GO" id="GO:0051301">
    <property type="term" value="P:cell division"/>
    <property type="evidence" value="ECO:0007669"/>
    <property type="project" value="UniProtKB-KW"/>
</dbReference>
<keyword evidence="14" id="KW-1185">Reference proteome</keyword>
<keyword evidence="13" id="KW-0132">Cell division</keyword>
<dbReference type="SMART" id="SM00382">
    <property type="entry name" value="AAA"/>
    <property type="match status" value="1"/>
</dbReference>
<dbReference type="PANTHER" id="PTHR22683:SF41">
    <property type="entry name" value="DNA TRANSLOCASE FTSK"/>
    <property type="match status" value="1"/>
</dbReference>
<feature type="transmembrane region" description="Helical" evidence="11">
    <location>
        <begin position="91"/>
        <end position="114"/>
    </location>
</feature>
<keyword evidence="4 9" id="KW-0547">Nucleotide-binding</keyword>
<evidence type="ECO:0000256" key="7">
    <source>
        <dbReference type="ARBA" id="ARBA00023125"/>
    </source>
</evidence>
<dbReference type="CDD" id="cd01127">
    <property type="entry name" value="TrwB_TraG_TraD_VirD4"/>
    <property type="match status" value="1"/>
</dbReference>
<dbReference type="SMART" id="SM00843">
    <property type="entry name" value="Ftsk_gamma"/>
    <property type="match status" value="1"/>
</dbReference>
<keyword evidence="7" id="KW-0238">DNA-binding</keyword>
<dbReference type="GO" id="GO:0003677">
    <property type="term" value="F:DNA binding"/>
    <property type="evidence" value="ECO:0007669"/>
    <property type="project" value="UniProtKB-KW"/>
</dbReference>
<feature type="binding site" evidence="9">
    <location>
        <begin position="435"/>
        <end position="442"/>
    </location>
    <ligand>
        <name>ATP</name>
        <dbReference type="ChEBI" id="CHEBI:30616"/>
    </ligand>
</feature>
<dbReference type="InterPro" id="IPR041027">
    <property type="entry name" value="FtsK_alpha"/>
</dbReference>
<feature type="region of interest" description="Disordered" evidence="10">
    <location>
        <begin position="229"/>
        <end position="280"/>
    </location>
</feature>